<feature type="transmembrane region" description="Helical" evidence="1">
    <location>
        <begin position="47"/>
        <end position="65"/>
    </location>
</feature>
<keyword evidence="1" id="KW-0812">Transmembrane</keyword>
<evidence type="ECO:0000313" key="3">
    <source>
        <dbReference type="Proteomes" id="UP000188879"/>
    </source>
</evidence>
<proteinExistence type="predicted"/>
<protein>
    <submittedName>
        <fullName evidence="2">Rod shape-determining protein MreD</fullName>
    </submittedName>
</protein>
<feature type="transmembrane region" description="Helical" evidence="1">
    <location>
        <begin position="147"/>
        <end position="169"/>
    </location>
</feature>
<keyword evidence="3" id="KW-1185">Reference proteome</keyword>
<dbReference type="AlphaFoldDB" id="A0A1V2H2Y2"/>
<reference evidence="2 3" key="1">
    <citation type="submission" date="2016-10" db="EMBL/GenBank/DDBJ databases">
        <title>Draft Genome sequence of Roseomonas sp. strain M3.</title>
        <authorList>
            <person name="Subhash Y."/>
            <person name="Lee S."/>
        </authorList>
    </citation>
    <scope>NUCLEOTIDE SEQUENCE [LARGE SCALE GENOMIC DNA]</scope>
    <source>
        <strain evidence="2 3">M3</strain>
    </source>
</reference>
<accession>A0A1V2H2Y2</accession>
<evidence type="ECO:0000313" key="2">
    <source>
        <dbReference type="EMBL" id="ONG54392.1"/>
    </source>
</evidence>
<keyword evidence="1" id="KW-0472">Membrane</keyword>
<feature type="transmembrane region" description="Helical" evidence="1">
    <location>
        <begin position="117"/>
        <end position="141"/>
    </location>
</feature>
<dbReference type="RefSeq" id="WP_076957284.1">
    <property type="nucleotide sequence ID" value="NZ_MLCO01000085.1"/>
</dbReference>
<feature type="transmembrane region" description="Helical" evidence="1">
    <location>
        <begin position="85"/>
        <end position="105"/>
    </location>
</feature>
<name>A0A1V2H2Y2_9PROT</name>
<dbReference type="OrthoDB" id="7161178at2"/>
<gene>
    <name evidence="2" type="ORF">BKE38_10380</name>
</gene>
<comment type="caution">
    <text evidence="2">The sequence shown here is derived from an EMBL/GenBank/DDBJ whole genome shotgun (WGS) entry which is preliminary data.</text>
</comment>
<evidence type="ECO:0000256" key="1">
    <source>
        <dbReference type="SAM" id="Phobius"/>
    </source>
</evidence>
<dbReference type="Proteomes" id="UP000188879">
    <property type="component" value="Unassembled WGS sequence"/>
</dbReference>
<organism evidence="2 3">
    <name type="scientific">Teichococcus deserti</name>
    <dbReference type="NCBI Taxonomy" id="1817963"/>
    <lineage>
        <taxon>Bacteria</taxon>
        <taxon>Pseudomonadati</taxon>
        <taxon>Pseudomonadota</taxon>
        <taxon>Alphaproteobacteria</taxon>
        <taxon>Acetobacterales</taxon>
        <taxon>Roseomonadaceae</taxon>
        <taxon>Roseomonas</taxon>
    </lineage>
</organism>
<sequence>MQEPRTVKGRPQPPMGLLRRLDAIARAAFPAVTTALLMVLTSTPVGLPSALPAVALGCVFFWSVFRPAAMSPPVCFGMGLLQDLLGFAPLGTGILTLLLVHGLALRFRRFLVRQSFLVVWLIFSGFAAGTAALGFVLVTVLNLRLPPVAPALVQFALSAGFYPAIAALLTRLHRAMRRAEDLA</sequence>
<dbReference type="EMBL" id="MLCO01000085">
    <property type="protein sequence ID" value="ONG54392.1"/>
    <property type="molecule type" value="Genomic_DNA"/>
</dbReference>
<keyword evidence="1" id="KW-1133">Transmembrane helix</keyword>